<evidence type="ECO:0008006" key="3">
    <source>
        <dbReference type="Google" id="ProtNLM"/>
    </source>
</evidence>
<comment type="caution">
    <text evidence="1">The sequence shown here is derived from an EMBL/GenBank/DDBJ whole genome shotgun (WGS) entry which is preliminary data.</text>
</comment>
<dbReference type="RefSeq" id="WP_148938586.1">
    <property type="nucleotide sequence ID" value="NZ_VTEI01000002.1"/>
</dbReference>
<evidence type="ECO:0000313" key="2">
    <source>
        <dbReference type="Proteomes" id="UP000322267"/>
    </source>
</evidence>
<organism evidence="1 2">
    <name type="scientific">Rossellomorea vietnamensis</name>
    <dbReference type="NCBI Taxonomy" id="218284"/>
    <lineage>
        <taxon>Bacteria</taxon>
        <taxon>Bacillati</taxon>
        <taxon>Bacillota</taxon>
        <taxon>Bacilli</taxon>
        <taxon>Bacillales</taxon>
        <taxon>Bacillaceae</taxon>
        <taxon>Rossellomorea</taxon>
    </lineage>
</organism>
<reference evidence="1 2" key="1">
    <citation type="submission" date="2019-08" db="EMBL/GenBank/DDBJ databases">
        <title>Bacillus genomes from the desert of Cuatro Cienegas, Coahuila.</title>
        <authorList>
            <person name="Olmedo-Alvarez G."/>
        </authorList>
    </citation>
    <scope>NUCLEOTIDE SEQUENCE [LARGE SCALE GENOMIC DNA]</scope>
    <source>
        <strain evidence="1 2">CH34_1T</strain>
    </source>
</reference>
<accession>A0A5D4NYY6</accession>
<protein>
    <recommendedName>
        <fullName evidence="3">Metallo-beta-lactamase domain-containing protein</fullName>
    </recommendedName>
</protein>
<sequence length="276" mass="31080">MRGYTAAFLLIMFFLFSEGNIIAAGPQVDLKLKPDEFALSFLPFERGEVAIIHLPEGVNYLINTSTSSQSESLSSTLDKYGIKKIKGILVTDITEYHRDVLNRIAGQWGVEEVLTGAKLAPGITGSEVPVLPLEKGTKHALNQNVAIDVMFDGGTENEGLDFSITSLPHRFLWLSSHSQEAENLLMNEQLSDVNILKVPLYNKTELLSERLLNHIDPQTAVFYRDKKKYMNTDLVELFHESWIDVYFTGQHGLITIKFNENNYEVITFPEENQVLG</sequence>
<evidence type="ECO:0000313" key="1">
    <source>
        <dbReference type="EMBL" id="TYS18911.1"/>
    </source>
</evidence>
<dbReference type="AlphaFoldDB" id="A0A5D4NYY6"/>
<dbReference type="OrthoDB" id="2696637at2"/>
<dbReference type="EMBL" id="VTEI01000002">
    <property type="protein sequence ID" value="TYS18911.1"/>
    <property type="molecule type" value="Genomic_DNA"/>
</dbReference>
<dbReference type="Proteomes" id="UP000322267">
    <property type="component" value="Unassembled WGS sequence"/>
</dbReference>
<gene>
    <name evidence="1" type="ORF">FZC78_05280</name>
</gene>
<name>A0A5D4NYY6_9BACI</name>
<dbReference type="Gene3D" id="3.60.15.10">
    <property type="entry name" value="Ribonuclease Z/Hydroxyacylglutathione hydrolase-like"/>
    <property type="match status" value="1"/>
</dbReference>
<proteinExistence type="predicted"/>
<dbReference type="InterPro" id="IPR036866">
    <property type="entry name" value="RibonucZ/Hydroxyglut_hydro"/>
</dbReference>